<keyword evidence="6 9" id="KW-0464">Manganese</keyword>
<comment type="function">
    <text evidence="9">Catalyzes the NADPH-dependent rearrangement and reduction of 1-deoxy-D-xylulose-5-phosphate (DXP) to 2-C-methyl-D-erythritol 4-phosphate (MEP).</text>
</comment>
<feature type="binding site" evidence="9">
    <location>
        <position position="133"/>
    </location>
    <ligand>
        <name>Mn(2+)</name>
        <dbReference type="ChEBI" id="CHEBI:29035"/>
    </ligand>
</feature>
<feature type="binding site" evidence="9">
    <location>
        <position position="11"/>
    </location>
    <ligand>
        <name>NADPH</name>
        <dbReference type="ChEBI" id="CHEBI:57783"/>
    </ligand>
</feature>
<feature type="binding site" evidence="9">
    <location>
        <position position="200"/>
    </location>
    <ligand>
        <name>1-deoxy-D-xylulose 5-phosphate</name>
        <dbReference type="ChEBI" id="CHEBI:57792"/>
    </ligand>
</feature>
<comment type="pathway">
    <text evidence="1 9">Isoprenoid biosynthesis; isopentenyl diphosphate biosynthesis via DXP pathway; isopentenyl diphosphate from 1-deoxy-D-xylulose 5-phosphate: step 1/6.</text>
</comment>
<dbReference type="SUPFAM" id="SSF55347">
    <property type="entry name" value="Glyceraldehyde-3-phosphate dehydrogenase-like, C-terminal domain"/>
    <property type="match status" value="1"/>
</dbReference>
<gene>
    <name evidence="9" type="primary">dxr</name>
    <name evidence="13" type="ORF">HMPREF9193_00797</name>
</gene>
<organism evidence="13 14">
    <name type="scientific">Treponema lecithinolyticum ATCC 700332</name>
    <dbReference type="NCBI Taxonomy" id="1321815"/>
    <lineage>
        <taxon>Bacteria</taxon>
        <taxon>Pseudomonadati</taxon>
        <taxon>Spirochaetota</taxon>
        <taxon>Spirochaetia</taxon>
        <taxon>Spirochaetales</taxon>
        <taxon>Treponemataceae</taxon>
        <taxon>Treponema</taxon>
    </lineage>
</organism>
<evidence type="ECO:0000259" key="10">
    <source>
        <dbReference type="Pfam" id="PF02670"/>
    </source>
</evidence>
<keyword evidence="7 9" id="KW-0414">Isoprene biosynthesis</keyword>
<comment type="caution">
    <text evidence="13">The sequence shown here is derived from an EMBL/GenBank/DDBJ whole genome shotgun (WGS) entry which is preliminary data.</text>
</comment>
<feature type="domain" description="1-deoxy-D-xylulose 5-phosphate reductoisomerase C-terminal" evidence="11">
    <location>
        <begin position="129"/>
        <end position="212"/>
    </location>
</feature>
<evidence type="ECO:0000259" key="12">
    <source>
        <dbReference type="Pfam" id="PF13288"/>
    </source>
</evidence>
<feature type="binding site" evidence="9">
    <location>
        <position position="14"/>
    </location>
    <ligand>
        <name>NADPH</name>
        <dbReference type="ChEBI" id="CHEBI:57783"/>
    </ligand>
</feature>
<feature type="binding site" evidence="9">
    <location>
        <position position="107"/>
    </location>
    <ligand>
        <name>NADPH</name>
        <dbReference type="ChEBI" id="CHEBI:57783"/>
    </ligand>
</feature>
<dbReference type="Pfam" id="PF08436">
    <property type="entry name" value="DXP_redisom_C"/>
    <property type="match status" value="1"/>
</dbReference>
<feature type="binding site" evidence="9">
    <location>
        <position position="204"/>
    </location>
    <ligand>
        <name>1-deoxy-D-xylulose 5-phosphate</name>
        <dbReference type="ChEBI" id="CHEBI:57792"/>
    </ligand>
</feature>
<name>A0ABN0P0B5_TRELE</name>
<dbReference type="EMBL" id="AWVH01000023">
    <property type="protein sequence ID" value="ERJ93702.1"/>
    <property type="molecule type" value="Genomic_DNA"/>
</dbReference>
<keyword evidence="5 9" id="KW-0560">Oxidoreductase</keyword>
<dbReference type="Proteomes" id="UP000016649">
    <property type="component" value="Unassembled WGS sequence"/>
</dbReference>
<evidence type="ECO:0000256" key="4">
    <source>
        <dbReference type="ARBA" id="ARBA00022857"/>
    </source>
</evidence>
<evidence type="ECO:0000313" key="14">
    <source>
        <dbReference type="Proteomes" id="UP000016649"/>
    </source>
</evidence>
<keyword evidence="4 9" id="KW-0521">NADP</keyword>
<evidence type="ECO:0000256" key="6">
    <source>
        <dbReference type="ARBA" id="ARBA00023211"/>
    </source>
</evidence>
<evidence type="ECO:0000256" key="5">
    <source>
        <dbReference type="ARBA" id="ARBA00023002"/>
    </source>
</evidence>
<feature type="domain" description="1-deoxy-D-xylulose 5-phosphate reductoisomerase N-terminal" evidence="10">
    <location>
        <begin position="5"/>
        <end position="61"/>
    </location>
</feature>
<dbReference type="InterPro" id="IPR013644">
    <property type="entry name" value="DXP_reductoisomerase_C"/>
</dbReference>
<dbReference type="HAMAP" id="MF_00183">
    <property type="entry name" value="DXP_reductoisom"/>
    <property type="match status" value="1"/>
</dbReference>
<comment type="cofactor">
    <cofactor evidence="9">
        <name>Mg(2+)</name>
        <dbReference type="ChEBI" id="CHEBI:18420"/>
    </cofactor>
    <cofactor evidence="9">
        <name>Mn(2+)</name>
        <dbReference type="ChEBI" id="CHEBI:29035"/>
    </cofactor>
</comment>
<evidence type="ECO:0000256" key="7">
    <source>
        <dbReference type="ARBA" id="ARBA00023229"/>
    </source>
</evidence>
<dbReference type="InterPro" id="IPR036291">
    <property type="entry name" value="NAD(P)-bd_dom_sf"/>
</dbReference>
<reference evidence="13 14" key="1">
    <citation type="submission" date="2013-08" db="EMBL/GenBank/DDBJ databases">
        <authorList>
            <person name="Weinstock G."/>
            <person name="Sodergren E."/>
            <person name="Wylie T."/>
            <person name="Fulton L."/>
            <person name="Fulton R."/>
            <person name="Fronick C."/>
            <person name="O'Laughlin M."/>
            <person name="Godfrey J."/>
            <person name="Miner T."/>
            <person name="Herter B."/>
            <person name="Appelbaum E."/>
            <person name="Cordes M."/>
            <person name="Lek S."/>
            <person name="Wollam A."/>
            <person name="Pepin K.H."/>
            <person name="Palsikar V.B."/>
            <person name="Mitreva M."/>
            <person name="Wilson R.K."/>
        </authorList>
    </citation>
    <scope>NUCLEOTIDE SEQUENCE [LARGE SCALE GENOMIC DNA]</scope>
    <source>
        <strain evidence="13 14">ATCC 700332</strain>
    </source>
</reference>
<feature type="binding site" evidence="9">
    <location>
        <position position="135"/>
    </location>
    <ligand>
        <name>1-deoxy-D-xylulose 5-phosphate</name>
        <dbReference type="ChEBI" id="CHEBI:57792"/>
    </ligand>
</feature>
<dbReference type="Gene3D" id="1.10.1740.10">
    <property type="match status" value="1"/>
</dbReference>
<dbReference type="Pfam" id="PF13288">
    <property type="entry name" value="DXPR_C"/>
    <property type="match status" value="1"/>
</dbReference>
<protein>
    <recommendedName>
        <fullName evidence="9">1-deoxy-D-xylulose 5-phosphate reductoisomerase</fullName>
        <shortName evidence="9">DXP reductoisomerase</shortName>
        <ecNumber evidence="9">1.1.1.267</ecNumber>
    </recommendedName>
    <alternativeName>
        <fullName evidence="9">1-deoxyxylulose-5-phosphate reductoisomerase</fullName>
    </alternativeName>
    <alternativeName>
        <fullName evidence="9">2-C-methyl-D-erythritol 4-phosphate synthase</fullName>
    </alternativeName>
</protein>
<evidence type="ECO:0000259" key="11">
    <source>
        <dbReference type="Pfam" id="PF08436"/>
    </source>
</evidence>
<evidence type="ECO:0000256" key="9">
    <source>
        <dbReference type="HAMAP-Rule" id="MF_00183"/>
    </source>
</evidence>
<dbReference type="PIRSF" id="PIRSF006205">
    <property type="entry name" value="Dxp_reductismrs"/>
    <property type="match status" value="1"/>
</dbReference>
<feature type="binding site" evidence="9">
    <location>
        <position position="182"/>
    </location>
    <ligand>
        <name>1-deoxy-D-xylulose 5-phosphate</name>
        <dbReference type="ChEBI" id="CHEBI:57792"/>
    </ligand>
</feature>
<evidence type="ECO:0000256" key="2">
    <source>
        <dbReference type="ARBA" id="ARBA00006825"/>
    </source>
</evidence>
<dbReference type="InterPro" id="IPR003821">
    <property type="entry name" value="DXP_reductoisomerase"/>
</dbReference>
<feature type="domain" description="1-deoxy-D-xylulose 5-phosphate reductoisomerase N-terminal" evidence="10">
    <location>
        <begin position="68"/>
        <end position="114"/>
    </location>
</feature>
<feature type="binding site" evidence="9">
    <location>
        <position position="13"/>
    </location>
    <ligand>
        <name>NADPH</name>
        <dbReference type="ChEBI" id="CHEBI:57783"/>
    </ligand>
</feature>
<feature type="binding site" evidence="9">
    <location>
        <position position="12"/>
    </location>
    <ligand>
        <name>NADPH</name>
        <dbReference type="ChEBI" id="CHEBI:57783"/>
    </ligand>
</feature>
<proteinExistence type="inferred from homology"/>
<feature type="domain" description="DXP reductoisomerase C-terminal" evidence="12">
    <location>
        <begin position="245"/>
        <end position="387"/>
    </location>
</feature>
<feature type="binding site" evidence="9">
    <location>
        <position position="201"/>
    </location>
    <ligand>
        <name>1-deoxy-D-xylulose 5-phosphate</name>
        <dbReference type="ChEBI" id="CHEBI:57792"/>
    </ligand>
</feature>
<feature type="binding site" evidence="9">
    <location>
        <position position="135"/>
    </location>
    <ligand>
        <name>Mn(2+)</name>
        <dbReference type="ChEBI" id="CHEBI:29035"/>
    </ligand>
</feature>
<sequence>MQKKVLVLGCTGSIGKSTLDIIRSFPNLFSVCGLTAHTDTASLNKLAHEFSCNCIAASGAENGSRYDIRGVIENCGADIAVNGIAGSAGLLPSVWCLQNSMDLALANKETVVMAYDLIAQSASKAGKKIIPVDSEHSAVFTLIQKFGKQNLASVILTASGGPFRNLSTVQLKSVTLEQALAHPTWKMGKKISIDSATLANKGLEVIEACRLFNIKPEQVQVTIHPQSLVHSFIRTTDGDLYAQVSKPDMKRPILSALSWPNMIESTLEKLDALMCGIGLPATGGAHGAGTATGGKSTDALAGITMEFYPPRFNDFPLLTAAYEAQKKGGSYTIAYNAANEIAVELFLQRKIGFTDISTLVCSVLEHDWTAEAHNFDEVFYFDGEARKKARLLSGVHA</sequence>
<evidence type="ECO:0000313" key="13">
    <source>
        <dbReference type="EMBL" id="ERJ93702.1"/>
    </source>
</evidence>
<feature type="binding site" evidence="9">
    <location>
        <position position="195"/>
    </location>
    <ligand>
        <name>1-deoxy-D-xylulose 5-phosphate</name>
        <dbReference type="ChEBI" id="CHEBI:57792"/>
    </ligand>
</feature>
<dbReference type="Gene3D" id="3.40.50.720">
    <property type="entry name" value="NAD(P)-binding Rossmann-like Domain"/>
    <property type="match status" value="1"/>
</dbReference>
<comment type="catalytic activity">
    <reaction evidence="8">
        <text>2-C-methyl-D-erythritol 4-phosphate + NADP(+) = 1-deoxy-D-xylulose 5-phosphate + NADPH + H(+)</text>
        <dbReference type="Rhea" id="RHEA:13717"/>
        <dbReference type="ChEBI" id="CHEBI:15378"/>
        <dbReference type="ChEBI" id="CHEBI:57783"/>
        <dbReference type="ChEBI" id="CHEBI:57792"/>
        <dbReference type="ChEBI" id="CHEBI:58262"/>
        <dbReference type="ChEBI" id="CHEBI:58349"/>
        <dbReference type="EC" id="1.1.1.267"/>
    </reaction>
    <physiologicalReaction direction="right-to-left" evidence="8">
        <dbReference type="Rhea" id="RHEA:13719"/>
    </physiologicalReaction>
</comment>
<comment type="caution">
    <text evidence="9">Lacks conserved residue(s) required for the propagation of feature annotation.</text>
</comment>
<evidence type="ECO:0000256" key="8">
    <source>
        <dbReference type="ARBA" id="ARBA00048543"/>
    </source>
</evidence>
<dbReference type="EC" id="1.1.1.267" evidence="9"/>
<feature type="binding site" evidence="9">
    <location>
        <position position="134"/>
    </location>
    <ligand>
        <name>1-deoxy-D-xylulose 5-phosphate</name>
        <dbReference type="ChEBI" id="CHEBI:57792"/>
    </ligand>
</feature>
<accession>A0ABN0P0B5</accession>
<dbReference type="PANTHER" id="PTHR30525:SF0">
    <property type="entry name" value="1-DEOXY-D-XYLULOSE 5-PHOSPHATE REDUCTOISOMERASE, CHLOROPLASTIC"/>
    <property type="match status" value="1"/>
</dbReference>
<dbReference type="InterPro" id="IPR026877">
    <property type="entry name" value="DXPR_C"/>
</dbReference>
<feature type="binding site" evidence="9">
    <location>
        <position position="188"/>
    </location>
    <ligand>
        <name>NADPH</name>
        <dbReference type="ChEBI" id="CHEBI:57783"/>
    </ligand>
</feature>
<keyword evidence="3 9" id="KW-0479">Metal-binding</keyword>
<dbReference type="PANTHER" id="PTHR30525">
    <property type="entry name" value="1-DEOXY-D-XYLULOSE 5-PHOSPHATE REDUCTOISOMERASE"/>
    <property type="match status" value="1"/>
</dbReference>
<feature type="binding site" evidence="9">
    <location>
        <position position="204"/>
    </location>
    <ligand>
        <name>Mn(2+)</name>
        <dbReference type="ChEBI" id="CHEBI:29035"/>
    </ligand>
</feature>
<keyword evidence="14" id="KW-1185">Reference proteome</keyword>
<comment type="similarity">
    <text evidence="2 9">Belongs to the DXR family.</text>
</comment>
<dbReference type="InterPro" id="IPR036169">
    <property type="entry name" value="DXPR_C_sf"/>
</dbReference>
<feature type="binding site" evidence="9">
    <location>
        <position position="108"/>
    </location>
    <ligand>
        <name>1-deoxy-D-xylulose 5-phosphate</name>
        <dbReference type="ChEBI" id="CHEBI:57792"/>
    </ligand>
</feature>
<dbReference type="Pfam" id="PF02670">
    <property type="entry name" value="DXP_reductoisom"/>
    <property type="match status" value="2"/>
</dbReference>
<keyword evidence="9" id="KW-0460">Magnesium</keyword>
<feature type="binding site" evidence="9">
    <location>
        <position position="109"/>
    </location>
    <ligand>
        <name>NADPH</name>
        <dbReference type="ChEBI" id="CHEBI:57783"/>
    </ligand>
</feature>
<evidence type="ECO:0000256" key="3">
    <source>
        <dbReference type="ARBA" id="ARBA00022723"/>
    </source>
</evidence>
<feature type="binding site" evidence="9">
    <location>
        <position position="159"/>
    </location>
    <ligand>
        <name>1-deoxy-D-xylulose 5-phosphate</name>
        <dbReference type="ChEBI" id="CHEBI:57792"/>
    </ligand>
</feature>
<evidence type="ECO:0000256" key="1">
    <source>
        <dbReference type="ARBA" id="ARBA00005094"/>
    </source>
</evidence>
<dbReference type="SUPFAM" id="SSF51735">
    <property type="entry name" value="NAD(P)-binding Rossmann-fold domains"/>
    <property type="match status" value="1"/>
</dbReference>
<dbReference type="InterPro" id="IPR013512">
    <property type="entry name" value="DXP_reductoisomerase_N"/>
</dbReference>
<dbReference type="SUPFAM" id="SSF69055">
    <property type="entry name" value="1-deoxy-D-xylulose-5-phosphate reductoisomerase, C-terminal domain"/>
    <property type="match status" value="1"/>
</dbReference>
<dbReference type="RefSeq" id="WP_021687015.1">
    <property type="nucleotide sequence ID" value="NZ_KI260564.1"/>
</dbReference>